<dbReference type="Pfam" id="PF00512">
    <property type="entry name" value="HisKA"/>
    <property type="match status" value="1"/>
</dbReference>
<feature type="transmembrane region" description="Helical" evidence="14">
    <location>
        <begin position="12"/>
        <end position="32"/>
    </location>
</feature>
<dbReference type="SMART" id="SM00388">
    <property type="entry name" value="HisKA"/>
    <property type="match status" value="1"/>
</dbReference>
<gene>
    <name evidence="17" type="ORF">KKP3000_001289</name>
</gene>
<comment type="catalytic activity">
    <reaction evidence="1">
        <text>ATP + protein L-histidine = ADP + protein N-phospho-L-histidine.</text>
        <dbReference type="EC" id="2.7.13.3"/>
    </reaction>
</comment>
<dbReference type="PROSITE" id="PS50885">
    <property type="entry name" value="HAMP"/>
    <property type="match status" value="1"/>
</dbReference>
<evidence type="ECO:0000256" key="3">
    <source>
        <dbReference type="ARBA" id="ARBA00012438"/>
    </source>
</evidence>
<dbReference type="Proteomes" id="UP001579974">
    <property type="component" value="Unassembled WGS sequence"/>
</dbReference>
<evidence type="ECO:0000256" key="4">
    <source>
        <dbReference type="ARBA" id="ARBA00022475"/>
    </source>
</evidence>
<dbReference type="EMBL" id="JBDXSU010000001">
    <property type="protein sequence ID" value="MFB5188855.1"/>
    <property type="molecule type" value="Genomic_DNA"/>
</dbReference>
<keyword evidence="13 14" id="KW-0472">Membrane</keyword>
<proteinExistence type="predicted"/>
<evidence type="ECO:0000313" key="17">
    <source>
        <dbReference type="EMBL" id="MFB5188855.1"/>
    </source>
</evidence>
<evidence type="ECO:0000256" key="1">
    <source>
        <dbReference type="ARBA" id="ARBA00000085"/>
    </source>
</evidence>
<dbReference type="SUPFAM" id="SSF55874">
    <property type="entry name" value="ATPase domain of HSP90 chaperone/DNA topoisomerase II/histidine kinase"/>
    <property type="match status" value="1"/>
</dbReference>
<reference evidence="17 18" key="1">
    <citation type="journal article" date="2024" name="Int. J. Mol. Sci.">
        <title>Exploration of Alicyclobacillus spp. Genome in Search of Antibiotic Resistance.</title>
        <authorList>
            <person name="Bucka-Kolendo J."/>
            <person name="Kiousi D.E."/>
            <person name="Dekowska A."/>
            <person name="Mikolajczuk-Szczyrba A."/>
            <person name="Karadedos D.M."/>
            <person name="Michael P."/>
            <person name="Galanis A."/>
            <person name="Sokolowska B."/>
        </authorList>
    </citation>
    <scope>NUCLEOTIDE SEQUENCE [LARGE SCALE GENOMIC DNA]</scope>
    <source>
        <strain evidence="17 18">KKP 3000</strain>
    </source>
</reference>
<dbReference type="InterPro" id="IPR003661">
    <property type="entry name" value="HisK_dim/P_dom"/>
</dbReference>
<dbReference type="PANTHER" id="PTHR45436:SF5">
    <property type="entry name" value="SENSOR HISTIDINE KINASE TRCS"/>
    <property type="match status" value="1"/>
</dbReference>
<dbReference type="Pfam" id="PF02518">
    <property type="entry name" value="HATPase_c"/>
    <property type="match status" value="1"/>
</dbReference>
<dbReference type="PROSITE" id="PS50109">
    <property type="entry name" value="HIS_KIN"/>
    <property type="match status" value="1"/>
</dbReference>
<dbReference type="PRINTS" id="PR00344">
    <property type="entry name" value="BCTRLSENSOR"/>
</dbReference>
<dbReference type="InterPro" id="IPR004358">
    <property type="entry name" value="Sig_transdc_His_kin-like_C"/>
</dbReference>
<dbReference type="Gene3D" id="1.10.287.130">
    <property type="match status" value="1"/>
</dbReference>
<dbReference type="InterPro" id="IPR036097">
    <property type="entry name" value="HisK_dim/P_sf"/>
</dbReference>
<feature type="transmembrane region" description="Helical" evidence="14">
    <location>
        <begin position="180"/>
        <end position="199"/>
    </location>
</feature>
<comment type="subcellular location">
    <subcellularLocation>
        <location evidence="2">Cell membrane</location>
        <topology evidence="2">Multi-pass membrane protein</topology>
    </subcellularLocation>
</comment>
<keyword evidence="9 17" id="KW-0418">Kinase</keyword>
<dbReference type="SMART" id="SM00387">
    <property type="entry name" value="HATPase_c"/>
    <property type="match status" value="1"/>
</dbReference>
<keyword evidence="8" id="KW-0547">Nucleotide-binding</keyword>
<evidence type="ECO:0000256" key="5">
    <source>
        <dbReference type="ARBA" id="ARBA00022553"/>
    </source>
</evidence>
<dbReference type="InterPro" id="IPR036890">
    <property type="entry name" value="HATPase_C_sf"/>
</dbReference>
<evidence type="ECO:0000256" key="7">
    <source>
        <dbReference type="ARBA" id="ARBA00022692"/>
    </source>
</evidence>
<dbReference type="GO" id="GO:0016301">
    <property type="term" value="F:kinase activity"/>
    <property type="evidence" value="ECO:0007669"/>
    <property type="project" value="UniProtKB-KW"/>
</dbReference>
<evidence type="ECO:0000256" key="12">
    <source>
        <dbReference type="ARBA" id="ARBA00023012"/>
    </source>
</evidence>
<keyword evidence="6" id="KW-0808">Transferase</keyword>
<evidence type="ECO:0000313" key="18">
    <source>
        <dbReference type="Proteomes" id="UP001579974"/>
    </source>
</evidence>
<keyword evidence="18" id="KW-1185">Reference proteome</keyword>
<dbReference type="CDD" id="cd00082">
    <property type="entry name" value="HisKA"/>
    <property type="match status" value="1"/>
</dbReference>
<comment type="caution">
    <text evidence="17">The sequence shown here is derived from an EMBL/GenBank/DDBJ whole genome shotgun (WGS) entry which is preliminary data.</text>
</comment>
<name>A0ABV5A984_9BACL</name>
<evidence type="ECO:0000256" key="6">
    <source>
        <dbReference type="ARBA" id="ARBA00022679"/>
    </source>
</evidence>
<evidence type="ECO:0000259" key="16">
    <source>
        <dbReference type="PROSITE" id="PS50885"/>
    </source>
</evidence>
<dbReference type="InterPro" id="IPR005467">
    <property type="entry name" value="His_kinase_dom"/>
</dbReference>
<organism evidence="17 18">
    <name type="scientific">Alicyclobacillus fastidiosus</name>
    <dbReference type="NCBI Taxonomy" id="392011"/>
    <lineage>
        <taxon>Bacteria</taxon>
        <taxon>Bacillati</taxon>
        <taxon>Bacillota</taxon>
        <taxon>Bacilli</taxon>
        <taxon>Bacillales</taxon>
        <taxon>Alicyclobacillaceae</taxon>
        <taxon>Alicyclobacillus</taxon>
    </lineage>
</organism>
<keyword evidence="7 14" id="KW-0812">Transmembrane</keyword>
<dbReference type="Pfam" id="PF00672">
    <property type="entry name" value="HAMP"/>
    <property type="match status" value="1"/>
</dbReference>
<accession>A0ABV5A984</accession>
<dbReference type="PANTHER" id="PTHR45436">
    <property type="entry name" value="SENSOR HISTIDINE KINASE YKOH"/>
    <property type="match status" value="1"/>
</dbReference>
<evidence type="ECO:0000256" key="14">
    <source>
        <dbReference type="SAM" id="Phobius"/>
    </source>
</evidence>
<keyword evidence="11 14" id="KW-1133">Transmembrane helix</keyword>
<sequence>MIGRTLSARITWWSVVWCAIVLLIFTMIYTVSFHARSVQSYKHVLQLEMAALLGQGLDKIVEQDDSSNWERYVAVTDSAVRLTDDEGNVLFQIASPSFTSARIDQIVNSESGSGSDAQVSGPAGTQTKWDQSYQWHDGKGTHHAIVATRQVSFQNGTSGTLQVFSITDELAKETWRTFEWLAALDVLILALFAVGMRWFTRRGLRPLNLLMEGIQEVEWNQSPRLNLPKVPGEVESLQQSINQLLDRIDKGVQEQNRFIADASHELRTPLAIIAGHANLLRRWGRENVRVWEPAVRNINSEVARLQKLVNQLLLMAKLEEAPQRCVEGLTSADIQALFGQLRQDAAVLRPDLDIVVRVHMTSQARAFMDLDDLHQVLVVLIDNALGHTQVGRVELAAHGDEGMVRFTVSDTGEGIHPDVVPHVFDRFYRADAARGSSRGSGLGLAICKQIVESYQGKIYLRSKPGRGTTVIVRMPMQEPEGLEHVVPGQLHGHGMEPKEMPIDESRRIAYTDAVEH</sequence>
<keyword evidence="12" id="KW-0902">Two-component regulatory system</keyword>
<evidence type="ECO:0000256" key="10">
    <source>
        <dbReference type="ARBA" id="ARBA00022840"/>
    </source>
</evidence>
<feature type="domain" description="Histidine kinase" evidence="15">
    <location>
        <begin position="261"/>
        <end position="478"/>
    </location>
</feature>
<dbReference type="Gene3D" id="3.30.565.10">
    <property type="entry name" value="Histidine kinase-like ATPase, C-terminal domain"/>
    <property type="match status" value="1"/>
</dbReference>
<feature type="domain" description="HAMP" evidence="16">
    <location>
        <begin position="201"/>
        <end position="253"/>
    </location>
</feature>
<dbReference type="InterPro" id="IPR003660">
    <property type="entry name" value="HAMP_dom"/>
</dbReference>
<keyword evidence="10" id="KW-0067">ATP-binding</keyword>
<keyword evidence="5" id="KW-0597">Phosphoprotein</keyword>
<dbReference type="RefSeq" id="WP_275475687.1">
    <property type="nucleotide sequence ID" value="NZ_CP162940.1"/>
</dbReference>
<evidence type="ECO:0000256" key="13">
    <source>
        <dbReference type="ARBA" id="ARBA00023136"/>
    </source>
</evidence>
<dbReference type="InterPro" id="IPR050428">
    <property type="entry name" value="TCS_sensor_his_kinase"/>
</dbReference>
<evidence type="ECO:0000259" key="15">
    <source>
        <dbReference type="PROSITE" id="PS50109"/>
    </source>
</evidence>
<evidence type="ECO:0000256" key="2">
    <source>
        <dbReference type="ARBA" id="ARBA00004651"/>
    </source>
</evidence>
<evidence type="ECO:0000256" key="9">
    <source>
        <dbReference type="ARBA" id="ARBA00022777"/>
    </source>
</evidence>
<dbReference type="InterPro" id="IPR003594">
    <property type="entry name" value="HATPase_dom"/>
</dbReference>
<evidence type="ECO:0000256" key="8">
    <source>
        <dbReference type="ARBA" id="ARBA00022741"/>
    </source>
</evidence>
<evidence type="ECO:0000256" key="11">
    <source>
        <dbReference type="ARBA" id="ARBA00022989"/>
    </source>
</evidence>
<keyword evidence="4" id="KW-1003">Cell membrane</keyword>
<dbReference type="SUPFAM" id="SSF47384">
    <property type="entry name" value="Homodimeric domain of signal transducing histidine kinase"/>
    <property type="match status" value="1"/>
</dbReference>
<dbReference type="EC" id="2.7.13.3" evidence="3"/>
<protein>
    <recommendedName>
        <fullName evidence="3">histidine kinase</fullName>
        <ecNumber evidence="3">2.7.13.3</ecNumber>
    </recommendedName>
</protein>